<evidence type="ECO:0000256" key="6">
    <source>
        <dbReference type="ARBA" id="ARBA00023077"/>
    </source>
</evidence>
<name>A0A502G3S3_9SPHN</name>
<dbReference type="InterPro" id="IPR037066">
    <property type="entry name" value="Plug_dom_sf"/>
</dbReference>
<dbReference type="InterPro" id="IPR057601">
    <property type="entry name" value="Oar-like_b-barrel"/>
</dbReference>
<keyword evidence="13" id="KW-1185">Reference proteome</keyword>
<organism evidence="12 13">
    <name type="scientific">Sphingomonas glacialis</name>
    <dbReference type="NCBI Taxonomy" id="658225"/>
    <lineage>
        <taxon>Bacteria</taxon>
        <taxon>Pseudomonadati</taxon>
        <taxon>Pseudomonadota</taxon>
        <taxon>Alphaproteobacteria</taxon>
        <taxon>Sphingomonadales</taxon>
        <taxon>Sphingomonadaceae</taxon>
        <taxon>Sphingomonas</taxon>
    </lineage>
</organism>
<evidence type="ECO:0000256" key="4">
    <source>
        <dbReference type="ARBA" id="ARBA00022692"/>
    </source>
</evidence>
<dbReference type="GO" id="GO:0044718">
    <property type="term" value="P:siderophore transmembrane transport"/>
    <property type="evidence" value="ECO:0007669"/>
    <property type="project" value="TreeGrafter"/>
</dbReference>
<keyword evidence="6" id="KW-0798">TonB box</keyword>
<comment type="subcellular location">
    <subcellularLocation>
        <location evidence="1">Cell outer membrane</location>
        <topology evidence="1">Multi-pass membrane protein</topology>
    </subcellularLocation>
</comment>
<evidence type="ECO:0000256" key="3">
    <source>
        <dbReference type="ARBA" id="ARBA00022452"/>
    </source>
</evidence>
<dbReference type="GO" id="GO:0009279">
    <property type="term" value="C:cell outer membrane"/>
    <property type="evidence" value="ECO:0007669"/>
    <property type="project" value="UniProtKB-SubCell"/>
</dbReference>
<keyword evidence="2" id="KW-0813">Transport</keyword>
<sequence>MNTLIKASLKVALTTTTLATGTLLLSAPAMAQTTSTVRGHIDGATAGATVTLTDLSTGHVETVKADAKGDYILVGLPPSTYRVASGSRSAEVVVPLGQAVTADLAAPAAAGGGNDIVVTGSRARDVRTATVGANISRFQLENLPNGDRNFLNFAALAPGVTVSPPTLGGKARQVQAGGINSDNTNTFIDGISIKNLVNHGGTVGQNISSGNPFPASAVDQFDVQTQNFKAEFEQAGSAVISSVTKTGGNTFHGEIFGEWQPKAFISENYDDRPGNLNNATKPYRAKPNFDTKFYGGNLSGPIIKDKLTFFVDFEGTSKTFGANDINVYNANLTGLAPAAQTYAQSARSQYNGSYPATFDEKLYFGKLTFYATARDTINVSAFIRNESNLQINGGATTLDASTNNRNTEHRYQLTWNHRGEGWLNEFIFARDAAANGSIPNVTGPSSVVTFNGTGATPLISDNRLLILGGTNFSQDDHQYQTLFKDNVTFFGGAHTVKAGIKVNFTKLQRLENNNGGGTYFYDANTFFGLGNAATAAPYAATINTAVVKPVTANNTEIGGFIQDDWRPNDHWLISGGLRWDYESNAVNNNYVTPAAIASALRAYPGWKAAGINADDYISTGNNRKPFLGAFQPRFGISYDVNGDRDLVLVLGGGRYYNRSLFIDAAIETIKNQYESVATIRTPPTCTLGTTGCVATIPTNVDQLRTLAAMQGGEVHLLNNRTRMPFSDQVNFAVKKRLGVVNTSITFAYIKSHNIYQEVVGNRNPDGSYSPGGNPVYYYNGVPYAAGIFYPSAAINTAPLPGYGNVFIGNSDGKAHYAAVYLQADKPYTEASGWGFSTTLTISSSRSNDTRNGASIGDPFNFDAPTIGAQGYGDSSGLERWRFVATGTIKLPLNIRATGFATISSGPAYGGALCGIPTTAPGGGGCYTTNFGIYQPGGIGYKNIDFNVAKTFKMPYAHGHELTVYFQALNAFDFVNRNYSTFGGGLQTIGGASATRDPDTGSVASQGRNFKIGAKYKF</sequence>
<dbReference type="OrthoDB" id="9768147at2"/>
<dbReference type="Pfam" id="PF25183">
    <property type="entry name" value="OMP_b-brl_4"/>
    <property type="match status" value="2"/>
</dbReference>
<dbReference type="Gene3D" id="2.40.170.20">
    <property type="entry name" value="TonB-dependent receptor, beta-barrel domain"/>
    <property type="match status" value="1"/>
</dbReference>
<feature type="domain" description="TonB-dependent transporter Oar-like beta-barrel" evidence="11">
    <location>
        <begin position="322"/>
        <end position="892"/>
    </location>
</feature>
<dbReference type="SUPFAM" id="SSF56935">
    <property type="entry name" value="Porins"/>
    <property type="match status" value="1"/>
</dbReference>
<dbReference type="Gene3D" id="2.170.130.10">
    <property type="entry name" value="TonB-dependent receptor, plug domain"/>
    <property type="match status" value="1"/>
</dbReference>
<feature type="domain" description="TonB-dependent receptor plug" evidence="10">
    <location>
        <begin position="135"/>
        <end position="232"/>
    </location>
</feature>
<dbReference type="GO" id="GO:0015344">
    <property type="term" value="F:siderophore uptake transmembrane transporter activity"/>
    <property type="evidence" value="ECO:0007669"/>
    <property type="project" value="TreeGrafter"/>
</dbReference>
<protein>
    <submittedName>
        <fullName evidence="12">Uncharacterized protein</fullName>
    </submittedName>
</protein>
<evidence type="ECO:0000256" key="8">
    <source>
        <dbReference type="ARBA" id="ARBA00023237"/>
    </source>
</evidence>
<dbReference type="PANTHER" id="PTHR30069:SF46">
    <property type="entry name" value="OAR PROTEIN"/>
    <property type="match status" value="1"/>
</dbReference>
<keyword evidence="8" id="KW-0998">Cell outer membrane</keyword>
<dbReference type="PROSITE" id="PS01156">
    <property type="entry name" value="TONB_DEPENDENT_REC_2"/>
    <property type="match status" value="1"/>
</dbReference>
<proteinExistence type="predicted"/>
<feature type="domain" description="TonB-dependent transporter Oar-like beta-barrel" evidence="11">
    <location>
        <begin position="243"/>
        <end position="319"/>
    </location>
</feature>
<keyword evidence="3" id="KW-1134">Transmembrane beta strand</keyword>
<evidence type="ECO:0000256" key="2">
    <source>
        <dbReference type="ARBA" id="ARBA00022448"/>
    </source>
</evidence>
<dbReference type="Proteomes" id="UP000319931">
    <property type="component" value="Unassembled WGS sequence"/>
</dbReference>
<dbReference type="InterPro" id="IPR010917">
    <property type="entry name" value="TonB_rcpt_CS"/>
</dbReference>
<dbReference type="InterPro" id="IPR012910">
    <property type="entry name" value="Plug_dom"/>
</dbReference>
<dbReference type="EMBL" id="RCZC01000001">
    <property type="protein sequence ID" value="TPG56384.1"/>
    <property type="molecule type" value="Genomic_DNA"/>
</dbReference>
<evidence type="ECO:0000256" key="1">
    <source>
        <dbReference type="ARBA" id="ARBA00004571"/>
    </source>
</evidence>
<evidence type="ECO:0000259" key="11">
    <source>
        <dbReference type="Pfam" id="PF25183"/>
    </source>
</evidence>
<gene>
    <name evidence="12" type="ORF">EAH76_02165</name>
</gene>
<feature type="chain" id="PRO_5021359609" evidence="9">
    <location>
        <begin position="32"/>
        <end position="1017"/>
    </location>
</feature>
<evidence type="ECO:0000256" key="9">
    <source>
        <dbReference type="SAM" id="SignalP"/>
    </source>
</evidence>
<keyword evidence="7" id="KW-0472">Membrane</keyword>
<dbReference type="InterPro" id="IPR039426">
    <property type="entry name" value="TonB-dep_rcpt-like"/>
</dbReference>
<feature type="signal peptide" evidence="9">
    <location>
        <begin position="1"/>
        <end position="31"/>
    </location>
</feature>
<keyword evidence="5 9" id="KW-0732">Signal</keyword>
<dbReference type="AlphaFoldDB" id="A0A502G3S3"/>
<evidence type="ECO:0000313" key="12">
    <source>
        <dbReference type="EMBL" id="TPG56384.1"/>
    </source>
</evidence>
<dbReference type="PANTHER" id="PTHR30069">
    <property type="entry name" value="TONB-DEPENDENT OUTER MEMBRANE RECEPTOR"/>
    <property type="match status" value="1"/>
</dbReference>
<reference evidence="12 13" key="1">
    <citation type="journal article" date="2019" name="Environ. Microbiol.">
        <title>Species interactions and distinct microbial communities in high Arctic permafrost affected cryosols are associated with the CH4 and CO2 gas fluxes.</title>
        <authorList>
            <person name="Altshuler I."/>
            <person name="Hamel J."/>
            <person name="Turney S."/>
            <person name="Magnuson E."/>
            <person name="Levesque R."/>
            <person name="Greer C."/>
            <person name="Whyte L.G."/>
        </authorList>
    </citation>
    <scope>NUCLEOTIDE SEQUENCE [LARGE SCALE GENOMIC DNA]</scope>
    <source>
        <strain evidence="12 13">E6.1</strain>
    </source>
</reference>
<evidence type="ECO:0000256" key="5">
    <source>
        <dbReference type="ARBA" id="ARBA00022729"/>
    </source>
</evidence>
<dbReference type="RefSeq" id="WP_140847439.1">
    <property type="nucleotide sequence ID" value="NZ_RCZC01000001.1"/>
</dbReference>
<keyword evidence="4" id="KW-0812">Transmembrane</keyword>
<evidence type="ECO:0000259" key="10">
    <source>
        <dbReference type="Pfam" id="PF07715"/>
    </source>
</evidence>
<dbReference type="InterPro" id="IPR036942">
    <property type="entry name" value="Beta-barrel_TonB_sf"/>
</dbReference>
<evidence type="ECO:0000256" key="7">
    <source>
        <dbReference type="ARBA" id="ARBA00023136"/>
    </source>
</evidence>
<dbReference type="Pfam" id="PF07715">
    <property type="entry name" value="Plug"/>
    <property type="match status" value="1"/>
</dbReference>
<evidence type="ECO:0000313" key="13">
    <source>
        <dbReference type="Proteomes" id="UP000319931"/>
    </source>
</evidence>
<comment type="caution">
    <text evidence="12">The sequence shown here is derived from an EMBL/GenBank/DDBJ whole genome shotgun (WGS) entry which is preliminary data.</text>
</comment>
<accession>A0A502G3S3</accession>